<feature type="transmembrane region" description="Helical" evidence="2">
    <location>
        <begin position="48"/>
        <end position="69"/>
    </location>
</feature>
<evidence type="ECO:0000313" key="3">
    <source>
        <dbReference type="EMBL" id="ANW99430.1"/>
    </source>
</evidence>
<dbReference type="GO" id="GO:0051301">
    <property type="term" value="P:cell division"/>
    <property type="evidence" value="ECO:0007669"/>
    <property type="project" value="UniProtKB-KW"/>
</dbReference>
<gene>
    <name evidence="3" type="ORF">CSTERTH_10520</name>
</gene>
<evidence type="ECO:0000313" key="4">
    <source>
        <dbReference type="Proteomes" id="UP000092971"/>
    </source>
</evidence>
<keyword evidence="3" id="KW-0132">Cell division</keyword>
<keyword evidence="1" id="KW-0175">Coiled coil</keyword>
<name>A0A1B1YFA7_THEST</name>
<evidence type="ECO:0000256" key="1">
    <source>
        <dbReference type="SAM" id="Coils"/>
    </source>
</evidence>
<organism evidence="3 4">
    <name type="scientific">Thermoclostridium stercorarium subsp. thermolacticum DSM 2910</name>
    <dbReference type="NCBI Taxonomy" id="1121336"/>
    <lineage>
        <taxon>Bacteria</taxon>
        <taxon>Bacillati</taxon>
        <taxon>Bacillota</taxon>
        <taxon>Clostridia</taxon>
        <taxon>Eubacteriales</taxon>
        <taxon>Oscillospiraceae</taxon>
        <taxon>Thermoclostridium</taxon>
    </lineage>
</organism>
<dbReference type="Pfam" id="PF04977">
    <property type="entry name" value="DivIC"/>
    <property type="match status" value="1"/>
</dbReference>
<evidence type="ECO:0000256" key="2">
    <source>
        <dbReference type="SAM" id="Phobius"/>
    </source>
</evidence>
<dbReference type="Proteomes" id="UP000092971">
    <property type="component" value="Chromosome"/>
</dbReference>
<dbReference type="InterPro" id="IPR007060">
    <property type="entry name" value="FtsL/DivIC"/>
</dbReference>
<proteinExistence type="predicted"/>
<keyword evidence="2" id="KW-1133">Transmembrane helix</keyword>
<keyword evidence="2" id="KW-0812">Transmembrane</keyword>
<reference evidence="3 4" key="1">
    <citation type="submission" date="2016-02" db="EMBL/GenBank/DDBJ databases">
        <title>Comparison of Clostridium stercorarium subspecies using comparative genomics and transcriptomics.</title>
        <authorList>
            <person name="Schellenberg J."/>
            <person name="Thallinger G."/>
            <person name="Levin D.B."/>
            <person name="Zhang X."/>
            <person name="Alvare G."/>
            <person name="Fristensky B."/>
            <person name="Sparling R."/>
        </authorList>
    </citation>
    <scope>NUCLEOTIDE SEQUENCE [LARGE SCALE GENOMIC DNA]</scope>
    <source>
        <strain evidence="3 4">DSM 2910</strain>
    </source>
</reference>
<keyword evidence="3" id="KW-0131">Cell cycle</keyword>
<protein>
    <submittedName>
        <fullName evidence="3">Cell division protein FtsL</fullName>
    </submittedName>
</protein>
<dbReference type="EMBL" id="CP014672">
    <property type="protein sequence ID" value="ANW99430.1"/>
    <property type="molecule type" value="Genomic_DNA"/>
</dbReference>
<keyword evidence="2" id="KW-0472">Membrane</keyword>
<dbReference type="AlphaFoldDB" id="A0A1B1YFA7"/>
<accession>A0A1B1YFA7</accession>
<feature type="coiled-coil region" evidence="1">
    <location>
        <begin position="72"/>
        <end position="99"/>
    </location>
</feature>
<dbReference type="RefSeq" id="WP_015359827.1">
    <property type="nucleotide sequence ID" value="NZ_CP014672.1"/>
</dbReference>
<sequence length="162" mass="19022">MKEKYYVYGSAAPKLNEQPYPRKRQRTVRKTTPVPSVAAKPVTAEYPVVQIIVCIVITFAVFFTIIYRYSTITEMNYKLSALNKEYESLKDSNRKLEVSINSKINQENIRKIAEERLNMKMPDSYQKIPVKVPKVNYSTVNLEEEKEKESFWKSMLMFFGEK</sequence>